<feature type="transmembrane region" description="Helical" evidence="6">
    <location>
        <begin position="478"/>
        <end position="497"/>
    </location>
</feature>
<evidence type="ECO:0000256" key="1">
    <source>
        <dbReference type="ARBA" id="ARBA00004651"/>
    </source>
</evidence>
<feature type="transmembrane region" description="Helical" evidence="6">
    <location>
        <begin position="143"/>
        <end position="165"/>
    </location>
</feature>
<name>A0ABU4FDT4_9ACTN</name>
<feature type="transmembrane region" description="Helical" evidence="6">
    <location>
        <begin position="109"/>
        <end position="131"/>
    </location>
</feature>
<feature type="transmembrane region" description="Helical" evidence="6">
    <location>
        <begin position="305"/>
        <end position="324"/>
    </location>
</feature>
<feature type="transmembrane region" description="Helical" evidence="6">
    <location>
        <begin position="202"/>
        <end position="220"/>
    </location>
</feature>
<accession>A0ABU4FDT4</accession>
<keyword evidence="2 6" id="KW-0812">Transmembrane</keyword>
<keyword evidence="4 6" id="KW-0472">Membrane</keyword>
<dbReference type="InterPro" id="IPR020846">
    <property type="entry name" value="MFS_dom"/>
</dbReference>
<feature type="transmembrane region" description="Helical" evidence="6">
    <location>
        <begin position="49"/>
        <end position="68"/>
    </location>
</feature>
<evidence type="ECO:0000256" key="3">
    <source>
        <dbReference type="ARBA" id="ARBA00022989"/>
    </source>
</evidence>
<keyword evidence="3 6" id="KW-1133">Transmembrane helix</keyword>
<feature type="transmembrane region" description="Helical" evidence="6">
    <location>
        <begin position="226"/>
        <end position="250"/>
    </location>
</feature>
<dbReference type="Proteomes" id="UP001187346">
    <property type="component" value="Unassembled WGS sequence"/>
</dbReference>
<feature type="domain" description="Major facilitator superfamily (MFS) profile" evidence="7">
    <location>
        <begin position="14"/>
        <end position="501"/>
    </location>
</feature>
<feature type="transmembrane region" description="Helical" evidence="6">
    <location>
        <begin position="336"/>
        <end position="355"/>
    </location>
</feature>
<reference evidence="8 9" key="1">
    <citation type="submission" date="2023-10" db="EMBL/GenBank/DDBJ databases">
        <title>Characterization of rhizosphere-enriched actinobacteria from wheat plants lab-grown on chernevaya soil.</title>
        <authorList>
            <person name="Tikhonova E.N."/>
            <person name="Konopkin A."/>
            <person name="Kravchenko I.K."/>
        </authorList>
    </citation>
    <scope>NUCLEOTIDE SEQUENCE [LARGE SCALE GENOMIC DNA]</scope>
    <source>
        <strain evidence="8 9">RR29</strain>
    </source>
</reference>
<dbReference type="PANTHER" id="PTHR42718">
    <property type="entry name" value="MAJOR FACILITATOR SUPERFAMILY MULTIDRUG TRANSPORTER MFSC"/>
    <property type="match status" value="1"/>
</dbReference>
<gene>
    <name evidence="8" type="ORF">R5A26_22710</name>
</gene>
<proteinExistence type="predicted"/>
<feature type="transmembrane region" description="Helical" evidence="6">
    <location>
        <begin position="12"/>
        <end position="37"/>
    </location>
</feature>
<dbReference type="CDD" id="cd17321">
    <property type="entry name" value="MFS_MMR_MDR_like"/>
    <property type="match status" value="1"/>
</dbReference>
<evidence type="ECO:0000256" key="4">
    <source>
        <dbReference type="ARBA" id="ARBA00023136"/>
    </source>
</evidence>
<keyword evidence="9" id="KW-1185">Reference proteome</keyword>
<dbReference type="RefSeq" id="WP_317772983.1">
    <property type="nucleotide sequence ID" value="NZ_JAWMAJ010000074.1"/>
</dbReference>
<dbReference type="EMBL" id="JAWMAJ010000074">
    <property type="protein sequence ID" value="MDV7218763.1"/>
    <property type="molecule type" value="Genomic_DNA"/>
</dbReference>
<evidence type="ECO:0000256" key="5">
    <source>
        <dbReference type="ARBA" id="ARBA00023251"/>
    </source>
</evidence>
<dbReference type="Pfam" id="PF07690">
    <property type="entry name" value="MFS_1"/>
    <property type="match status" value="2"/>
</dbReference>
<comment type="caution">
    <text evidence="8">The sequence shown here is derived from an EMBL/GenBank/DDBJ whole genome shotgun (WGS) entry which is preliminary data.</text>
</comment>
<feature type="transmembrane region" description="Helical" evidence="6">
    <location>
        <begin position="171"/>
        <end position="190"/>
    </location>
</feature>
<evidence type="ECO:0000256" key="2">
    <source>
        <dbReference type="ARBA" id="ARBA00022692"/>
    </source>
</evidence>
<evidence type="ECO:0000313" key="8">
    <source>
        <dbReference type="EMBL" id="MDV7218763.1"/>
    </source>
</evidence>
<dbReference type="PANTHER" id="PTHR42718:SF49">
    <property type="entry name" value="EXPORT PROTEIN"/>
    <property type="match status" value="1"/>
</dbReference>
<comment type="subcellular location">
    <subcellularLocation>
        <location evidence="1">Cell membrane</location>
        <topology evidence="1">Multi-pass membrane protein</topology>
    </subcellularLocation>
</comment>
<feature type="transmembrane region" description="Helical" evidence="6">
    <location>
        <begin position="271"/>
        <end position="293"/>
    </location>
</feature>
<feature type="transmembrane region" description="Helical" evidence="6">
    <location>
        <begin position="361"/>
        <end position="378"/>
    </location>
</feature>
<dbReference type="SUPFAM" id="SSF103473">
    <property type="entry name" value="MFS general substrate transporter"/>
    <property type="match status" value="2"/>
</dbReference>
<sequence>MSGTGTSSSSRRLTLSAMIFAVAMTFIDQTIVSIAAPNIQAELGLSNTGVQWAINSYLLAMAALFAFGGRLADTVGHRRMVVLGVVVFAVASALCGLTPKGAAAEGWLIAFRALQGAGGALMYPAALAIVVNSYALQERGKALALFFGIAGGLTAVGPILGGWLTQWTWRAIFWVNIPVAVVALVLIAMARPHSPHRPAPMDYRGLALIVAGVGLSIFGFQQSYLWGWHSVATWLCIVVGLLLLVVFVLVERRTAHPLLDVELFRDRAFSVQNVVLGVAMAAFVPVFFFTSVYAEVALGKKPSEASLDLLYFFLGFVVAAQVGGRMLDRIGAKRPVVLGCALSCVGYFLWAGRVTGLSESRIVWCIVLAGAGMGLMLGQANTDAVNRVPQLSYGEATGVTQTVRNYGSSLGLAVLGTIFASVLQSRITQSLTAQGMGHDAASREAKSISQLSSGQGSGGTASLPHFVRLGVAEATRSVLLGMSVIMAVAFVVALFGLRRGVQQELPADKRESRPAPAPETGD</sequence>
<organism evidence="8 9">
    <name type="scientific">Streptomyces prunicolor</name>
    <dbReference type="NCBI Taxonomy" id="67348"/>
    <lineage>
        <taxon>Bacteria</taxon>
        <taxon>Bacillati</taxon>
        <taxon>Actinomycetota</taxon>
        <taxon>Actinomycetes</taxon>
        <taxon>Kitasatosporales</taxon>
        <taxon>Streptomycetaceae</taxon>
        <taxon>Streptomyces</taxon>
    </lineage>
</organism>
<keyword evidence="5" id="KW-0046">Antibiotic resistance</keyword>
<dbReference type="PROSITE" id="PS50850">
    <property type="entry name" value="MFS"/>
    <property type="match status" value="1"/>
</dbReference>
<dbReference type="InterPro" id="IPR011701">
    <property type="entry name" value="MFS"/>
</dbReference>
<protein>
    <submittedName>
        <fullName evidence="8">MFS transporter</fullName>
    </submittedName>
</protein>
<evidence type="ECO:0000259" key="7">
    <source>
        <dbReference type="PROSITE" id="PS50850"/>
    </source>
</evidence>
<evidence type="ECO:0000313" key="9">
    <source>
        <dbReference type="Proteomes" id="UP001187346"/>
    </source>
</evidence>
<dbReference type="InterPro" id="IPR036259">
    <property type="entry name" value="MFS_trans_sf"/>
</dbReference>
<dbReference type="Gene3D" id="1.20.1720.10">
    <property type="entry name" value="Multidrug resistance protein D"/>
    <property type="match status" value="2"/>
</dbReference>
<evidence type="ECO:0000256" key="6">
    <source>
        <dbReference type="SAM" id="Phobius"/>
    </source>
</evidence>
<feature type="transmembrane region" description="Helical" evidence="6">
    <location>
        <begin position="80"/>
        <end position="103"/>
    </location>
</feature>